<dbReference type="EMBL" id="JACERJ010000001">
    <property type="protein sequence ID" value="MBA5202667.1"/>
    <property type="molecule type" value="Genomic_DNA"/>
</dbReference>
<reference evidence="1 2" key="1">
    <citation type="submission" date="2020-07" db="EMBL/GenBank/DDBJ databases">
        <title>Characterization of Pectobacterium aroidearum strains causing soft rot on Amorphophallus konjac.</title>
        <authorList>
            <person name="Xie H."/>
        </authorList>
    </citation>
    <scope>NUCLEOTIDE SEQUENCE [LARGE SCALE GENOMIC DNA]</scope>
    <source>
        <strain evidence="1 2">MY7</strain>
    </source>
</reference>
<dbReference type="RefSeq" id="WP_181844456.1">
    <property type="nucleotide sequence ID" value="NZ_JACERJ010000001.1"/>
</dbReference>
<comment type="caution">
    <text evidence="1">The sequence shown here is derived from an EMBL/GenBank/DDBJ whole genome shotgun (WGS) entry which is preliminary data.</text>
</comment>
<accession>A0AAW3ST31</accession>
<dbReference type="AlphaFoldDB" id="A0AAW3ST31"/>
<name>A0AAW3ST31_9GAMM</name>
<organism evidence="1 2">
    <name type="scientific">Pectobacterium aroidearum</name>
    <dbReference type="NCBI Taxonomy" id="1201031"/>
    <lineage>
        <taxon>Bacteria</taxon>
        <taxon>Pseudomonadati</taxon>
        <taxon>Pseudomonadota</taxon>
        <taxon>Gammaproteobacteria</taxon>
        <taxon>Enterobacterales</taxon>
        <taxon>Pectobacteriaceae</taxon>
        <taxon>Pectobacterium</taxon>
    </lineage>
</organism>
<proteinExistence type="predicted"/>
<protein>
    <submittedName>
        <fullName evidence="1">Uncharacterized protein</fullName>
    </submittedName>
</protein>
<dbReference type="Proteomes" id="UP000557749">
    <property type="component" value="Unassembled WGS sequence"/>
</dbReference>
<gene>
    <name evidence="1" type="ORF">H2Y57_02980</name>
</gene>
<evidence type="ECO:0000313" key="1">
    <source>
        <dbReference type="EMBL" id="MBA5202667.1"/>
    </source>
</evidence>
<evidence type="ECO:0000313" key="2">
    <source>
        <dbReference type="Proteomes" id="UP000557749"/>
    </source>
</evidence>
<sequence>MLNRAQKTAGIALQEIAAESKGKCQPNQKKRWLGIGLGNDAVTQIW</sequence>